<dbReference type="KEGG" id="anf:AQPE_1660"/>
<protein>
    <recommendedName>
        <fullName evidence="3">UspA domain-containing protein</fullName>
    </recommendedName>
</protein>
<organism evidence="1 2">
    <name type="scientific">Aquipluma nitroreducens</name>
    <dbReference type="NCBI Taxonomy" id="2010828"/>
    <lineage>
        <taxon>Bacteria</taxon>
        <taxon>Pseudomonadati</taxon>
        <taxon>Bacteroidota</taxon>
        <taxon>Bacteroidia</taxon>
        <taxon>Marinilabiliales</taxon>
        <taxon>Prolixibacteraceae</taxon>
        <taxon>Aquipluma</taxon>
    </lineage>
</organism>
<evidence type="ECO:0008006" key="3">
    <source>
        <dbReference type="Google" id="ProtNLM"/>
    </source>
</evidence>
<sequence>MSNSSGQKIVVICDFSERMKEVIVHGVRMAGVLRKELCLTAIWKDKVQKSQLQEKLIQTSNSLKGNLPDMEISWLLLQKSLLDNMQKLVDDYEAVLVVLHQLDINWALKAFRESSIAFLFINGEIPRFLSYKNVLVPIDFRKASKETSLWASYFGRFNKSQVQLIYAHETESDQADKLVRNLNFFKKFLSSMNVRHQEVAGKTSSWGICNEAIAKADDLNGDVLIFSGSSAISLIDLVIGLPEKKIIKKAGNLPVLMINPRKDICVLCD</sequence>
<dbReference type="RefSeq" id="WP_318350498.1">
    <property type="nucleotide sequence ID" value="NZ_AP018694.1"/>
</dbReference>
<evidence type="ECO:0000313" key="1">
    <source>
        <dbReference type="EMBL" id="BBE17509.1"/>
    </source>
</evidence>
<dbReference type="AlphaFoldDB" id="A0A5K7S7T3"/>
<dbReference type="Proteomes" id="UP001193389">
    <property type="component" value="Chromosome"/>
</dbReference>
<dbReference type="Gene3D" id="3.40.50.12370">
    <property type="match status" value="1"/>
</dbReference>
<keyword evidence="2" id="KW-1185">Reference proteome</keyword>
<accession>A0A5K7S7T3</accession>
<name>A0A5K7S7T3_9BACT</name>
<gene>
    <name evidence="1" type="ORF">AQPE_1660</name>
</gene>
<reference evidence="1" key="1">
    <citation type="journal article" date="2020" name="Int. J. Syst. Evol. Microbiol.">
        <title>Aquipluma nitroreducens gen. nov. sp. nov., a novel facultatively anaerobic bacterium isolated from a freshwater lake.</title>
        <authorList>
            <person name="Watanabe M."/>
            <person name="Kojima H."/>
            <person name="Fukui M."/>
        </authorList>
    </citation>
    <scope>NUCLEOTIDE SEQUENCE</scope>
    <source>
        <strain evidence="1">MeG22</strain>
    </source>
</reference>
<evidence type="ECO:0000313" key="2">
    <source>
        <dbReference type="Proteomes" id="UP001193389"/>
    </source>
</evidence>
<proteinExistence type="predicted"/>
<dbReference type="EMBL" id="AP018694">
    <property type="protein sequence ID" value="BBE17509.1"/>
    <property type="molecule type" value="Genomic_DNA"/>
</dbReference>